<proteinExistence type="inferred from homology"/>
<dbReference type="InterPro" id="IPR042268">
    <property type="entry name" value="BamC_C"/>
</dbReference>
<keyword evidence="7" id="KW-1185">Reference proteome</keyword>
<dbReference type="GO" id="GO:0051205">
    <property type="term" value="P:protein insertion into membrane"/>
    <property type="evidence" value="ECO:0007669"/>
    <property type="project" value="UniProtKB-UniRule"/>
</dbReference>
<name>A0A2U8I4F7_9GAMM</name>
<dbReference type="RefSeq" id="WP_072550624.1">
    <property type="nucleotide sequence ID" value="NZ_CP021659.1"/>
</dbReference>
<dbReference type="Gene3D" id="3.30.530.50">
    <property type="match status" value="1"/>
</dbReference>
<dbReference type="EMBL" id="CP021659">
    <property type="protein sequence ID" value="AWK14036.1"/>
    <property type="molecule type" value="Genomic_DNA"/>
</dbReference>
<dbReference type="GO" id="GO:0009279">
    <property type="term" value="C:cell outer membrane"/>
    <property type="evidence" value="ECO:0007669"/>
    <property type="project" value="UniProtKB-SubCell"/>
</dbReference>
<reference evidence="6 7" key="1">
    <citation type="submission" date="2017-05" db="EMBL/GenBank/DDBJ databases">
        <title>Genome sequence of Candidatus Fukatsuia symbiotica and Candidatus Hamiltonella defensa from Acyrthosiphon pisum strain 5D.</title>
        <authorList>
            <person name="Patel V.A."/>
            <person name="Chevignon G."/>
            <person name="Russell J.A."/>
            <person name="Oliver K.M."/>
        </authorList>
    </citation>
    <scope>NUCLEOTIDE SEQUENCE [LARGE SCALE GENOMIC DNA]</scope>
    <source>
        <strain evidence="6 7">5D</strain>
    </source>
</reference>
<organism evidence="6 7">
    <name type="scientific">Candidatus Fukatsuia symbiotica</name>
    <dbReference type="NCBI Taxonomy" id="1878942"/>
    <lineage>
        <taxon>Bacteria</taxon>
        <taxon>Pseudomonadati</taxon>
        <taxon>Pseudomonadota</taxon>
        <taxon>Gammaproteobacteria</taxon>
        <taxon>Enterobacterales</taxon>
        <taxon>Yersiniaceae</taxon>
        <taxon>Candidatus Fukatsuia</taxon>
    </lineage>
</organism>
<evidence type="ECO:0000256" key="2">
    <source>
        <dbReference type="ARBA" id="ARBA00023136"/>
    </source>
</evidence>
<evidence type="ECO:0000256" key="1">
    <source>
        <dbReference type="ARBA" id="ARBA00022729"/>
    </source>
</evidence>
<dbReference type="NCBIfam" id="NF008674">
    <property type="entry name" value="PRK11679.1"/>
    <property type="match status" value="1"/>
</dbReference>
<comment type="similarity">
    <text evidence="4">Belongs to the BamC family.</text>
</comment>
<feature type="transmembrane region" description="Helical" evidence="5">
    <location>
        <begin position="20"/>
        <end position="37"/>
    </location>
</feature>
<keyword evidence="3 4" id="KW-0998">Cell outer membrane</keyword>
<evidence type="ECO:0000256" key="4">
    <source>
        <dbReference type="HAMAP-Rule" id="MF_00924"/>
    </source>
</evidence>
<dbReference type="STRING" id="1878942.GCA_900128755_00068"/>
<dbReference type="InterPro" id="IPR014524">
    <property type="entry name" value="BamC"/>
</dbReference>
<accession>A0A2U8I4F7</accession>
<dbReference type="Gene3D" id="3.30.310.170">
    <property type="entry name" value="Outer membrane protein assembly factor BamC"/>
    <property type="match status" value="1"/>
</dbReference>
<keyword evidence="2 4" id="KW-0472">Membrane</keyword>
<dbReference type="PIRSF" id="PIRSF026343">
    <property type="entry name" value="NlpB"/>
    <property type="match status" value="1"/>
</dbReference>
<dbReference type="GO" id="GO:0043165">
    <property type="term" value="P:Gram-negative-bacterium-type cell outer membrane assembly"/>
    <property type="evidence" value="ECO:0007669"/>
    <property type="project" value="UniProtKB-UniRule"/>
</dbReference>
<dbReference type="OrthoDB" id="5686855at2"/>
<dbReference type="Proteomes" id="UP000261875">
    <property type="component" value="Chromosome"/>
</dbReference>
<evidence type="ECO:0000256" key="3">
    <source>
        <dbReference type="ARBA" id="ARBA00023237"/>
    </source>
</evidence>
<dbReference type="InterPro" id="IPR010653">
    <property type="entry name" value="NlpB/DapX"/>
</dbReference>
<comment type="subcellular location">
    <subcellularLocation>
        <location evidence="4">Cell outer membrane</location>
    </subcellularLocation>
</comment>
<evidence type="ECO:0000313" key="7">
    <source>
        <dbReference type="Proteomes" id="UP000261875"/>
    </source>
</evidence>
<keyword evidence="1 4" id="KW-0732">Signal</keyword>
<sequence>MAILQTTVSQTAISRTKNRAIRGVAVLLVMLLAACSMDQRYKRQVSGDESYLDTAAQKPLKVPAGMILPLRNATYDIPQGSQQGAVGKQLDIRPPVQPLVLLNGARTEYTADTSKLLLENGPQNRDLWTQVSRIVENNHLPIASRQDANQTLITDWVKWNRADENEEEQFAGRYQISVQQQGYQSALLVKSLGLRQANNPVTDGIKVQRYNVAMLNTLVQGLYKIRTDTENNQVARGAGSLDVQSGSDDSGLPALIVRAPYATVWQRLPAALSKIGMKVGDHSRSQGAITVTYRAISNSDWDALGTKDPALKIGDYKLQVGDLGNRSSLQFTDSKGNTLNQQQNDSLIVVLQAAFNQTGTK</sequence>
<protein>
    <recommendedName>
        <fullName evidence="4">Outer membrane protein assembly factor BamC</fullName>
    </recommendedName>
</protein>
<comment type="function">
    <text evidence="4">Part of the outer membrane protein assembly complex, which is involved in assembly and insertion of beta-barrel proteins into the outer membrane.</text>
</comment>
<dbReference type="HAMAP" id="MF_00924">
    <property type="entry name" value="OM_assembly_BamC"/>
    <property type="match status" value="1"/>
</dbReference>
<evidence type="ECO:0000256" key="5">
    <source>
        <dbReference type="SAM" id="Phobius"/>
    </source>
</evidence>
<dbReference type="Pfam" id="PF06804">
    <property type="entry name" value="Lipoprotein_18"/>
    <property type="match status" value="1"/>
</dbReference>
<dbReference type="KEGG" id="fsm:CCS41_05330"/>
<dbReference type="AlphaFoldDB" id="A0A2U8I4F7"/>
<comment type="subunit">
    <text evidence="4">Part of the Bam complex, which is composed of the outer membrane protein BamA, and four lipoproteins BamB, BamC, BamD and BamE.</text>
</comment>
<keyword evidence="5" id="KW-1133">Transmembrane helix</keyword>
<gene>
    <name evidence="4" type="primary">bamC</name>
    <name evidence="6" type="ORF">CCS41_05330</name>
</gene>
<keyword evidence="5" id="KW-0812">Transmembrane</keyword>
<evidence type="ECO:0000313" key="6">
    <source>
        <dbReference type="EMBL" id="AWK14036.1"/>
    </source>
</evidence>